<evidence type="ECO:0000256" key="2">
    <source>
        <dbReference type="ARBA" id="ARBA00004240"/>
    </source>
</evidence>
<keyword evidence="6" id="KW-0472">Membrane</keyword>
<dbReference type="GO" id="GO:0016020">
    <property type="term" value="C:membrane"/>
    <property type="evidence" value="ECO:0007669"/>
    <property type="project" value="UniProtKB-SubCell"/>
</dbReference>
<dbReference type="InterPro" id="IPR029058">
    <property type="entry name" value="AB_hydrolase_fold"/>
</dbReference>
<keyword evidence="8" id="KW-1185">Reference proteome</keyword>
<proteinExistence type="predicted"/>
<dbReference type="Proteomes" id="UP000777438">
    <property type="component" value="Unassembled WGS sequence"/>
</dbReference>
<evidence type="ECO:0000256" key="1">
    <source>
        <dbReference type="ARBA" id="ARBA00004173"/>
    </source>
</evidence>
<organism evidence="7 8">
    <name type="scientific">Thelonectria olida</name>
    <dbReference type="NCBI Taxonomy" id="1576542"/>
    <lineage>
        <taxon>Eukaryota</taxon>
        <taxon>Fungi</taxon>
        <taxon>Dikarya</taxon>
        <taxon>Ascomycota</taxon>
        <taxon>Pezizomycotina</taxon>
        <taxon>Sordariomycetes</taxon>
        <taxon>Hypocreomycetidae</taxon>
        <taxon>Hypocreales</taxon>
        <taxon>Nectriaceae</taxon>
        <taxon>Thelonectria</taxon>
    </lineage>
</organism>
<comment type="caution">
    <text evidence="7">The sequence shown here is derived from an EMBL/GenBank/DDBJ whole genome shotgun (WGS) entry which is preliminary data.</text>
</comment>
<dbReference type="AlphaFoldDB" id="A0A9P8VLA9"/>
<name>A0A9P8VLA9_9HYPO</name>
<dbReference type="EMBL" id="JAGPYM010000158">
    <property type="protein sequence ID" value="KAH6866068.1"/>
    <property type="molecule type" value="Genomic_DNA"/>
</dbReference>
<keyword evidence="5" id="KW-0496">Mitochondrion</keyword>
<evidence type="ECO:0000256" key="5">
    <source>
        <dbReference type="ARBA" id="ARBA00023128"/>
    </source>
</evidence>
<dbReference type="GO" id="GO:0005783">
    <property type="term" value="C:endoplasmic reticulum"/>
    <property type="evidence" value="ECO:0007669"/>
    <property type="project" value="UniProtKB-SubCell"/>
</dbReference>
<evidence type="ECO:0000256" key="3">
    <source>
        <dbReference type="ARBA" id="ARBA00004370"/>
    </source>
</evidence>
<reference evidence="7 8" key="1">
    <citation type="journal article" date="2021" name="Nat. Commun.">
        <title>Genetic determinants of endophytism in the Arabidopsis root mycobiome.</title>
        <authorList>
            <person name="Mesny F."/>
            <person name="Miyauchi S."/>
            <person name="Thiergart T."/>
            <person name="Pickel B."/>
            <person name="Atanasova L."/>
            <person name="Karlsson M."/>
            <person name="Huettel B."/>
            <person name="Barry K.W."/>
            <person name="Haridas S."/>
            <person name="Chen C."/>
            <person name="Bauer D."/>
            <person name="Andreopoulos W."/>
            <person name="Pangilinan J."/>
            <person name="LaButti K."/>
            <person name="Riley R."/>
            <person name="Lipzen A."/>
            <person name="Clum A."/>
            <person name="Drula E."/>
            <person name="Henrissat B."/>
            <person name="Kohler A."/>
            <person name="Grigoriev I.V."/>
            <person name="Martin F.M."/>
            <person name="Hacquard S."/>
        </authorList>
    </citation>
    <scope>NUCLEOTIDE SEQUENCE [LARGE SCALE GENOMIC DNA]</scope>
    <source>
        <strain evidence="7 8">MPI-CAGE-CH-0241</strain>
    </source>
</reference>
<evidence type="ECO:0000313" key="7">
    <source>
        <dbReference type="EMBL" id="KAH6866068.1"/>
    </source>
</evidence>
<dbReference type="GO" id="GO:0005739">
    <property type="term" value="C:mitochondrion"/>
    <property type="evidence" value="ECO:0007669"/>
    <property type="project" value="UniProtKB-SubCell"/>
</dbReference>
<evidence type="ECO:0000313" key="8">
    <source>
        <dbReference type="Proteomes" id="UP000777438"/>
    </source>
</evidence>
<evidence type="ECO:0000256" key="6">
    <source>
        <dbReference type="ARBA" id="ARBA00023136"/>
    </source>
</evidence>
<gene>
    <name evidence="7" type="ORF">B0T10DRAFT_420358</name>
</gene>
<evidence type="ECO:0000256" key="4">
    <source>
        <dbReference type="ARBA" id="ARBA00022824"/>
    </source>
</evidence>
<sequence length="386" mass="42881">MQRNFRVRGVPLDWDTNHLQGFLAEQEPSTDPVVESLASEIDGRSRTATATFGNIPSRLQTPGQTWSILLPKPPENPSARKQYLILDDSFAGITTLYSPPSTDYAVDLIALSGLGGHAFGSFKERGGDYMWLRDALPYDITHKDTNDPMVRVMIYGYDSHVADSTSMQNLEDLATSFHNSLLPLTKAPTMKPIILVAHSLGGLITKETLVFLSKSKNEDNAKLVQAVYGIVFFGVPHNGMNISSLIPMVGDQPNRFLVESLSHENSQVLSTLQREFPKSLGEEGEKEIVCFFETERHTLTGAQDENGKWTMTGSPAILVTKSSATHCRQWEQGPEHICAVARTHSNMVKFAPQDNEYDKVCARLEGLAQRAIQRGWKMRDPDVKCT</sequence>
<comment type="subcellular location">
    <subcellularLocation>
        <location evidence="2">Endoplasmic reticulum</location>
    </subcellularLocation>
    <subcellularLocation>
        <location evidence="3">Membrane</location>
    </subcellularLocation>
    <subcellularLocation>
        <location evidence="1">Mitochondrion</location>
    </subcellularLocation>
</comment>
<dbReference type="SUPFAM" id="SSF53474">
    <property type="entry name" value="alpha/beta-Hydrolases"/>
    <property type="match status" value="1"/>
</dbReference>
<dbReference type="PANTHER" id="PTHR48182">
    <property type="entry name" value="PROTEIN SERAC1"/>
    <property type="match status" value="1"/>
</dbReference>
<keyword evidence="4" id="KW-0256">Endoplasmic reticulum</keyword>
<dbReference type="PANTHER" id="PTHR48182:SF2">
    <property type="entry name" value="PROTEIN SERAC1"/>
    <property type="match status" value="1"/>
</dbReference>
<dbReference type="OrthoDB" id="1658288at2759"/>
<evidence type="ECO:0008006" key="9">
    <source>
        <dbReference type="Google" id="ProtNLM"/>
    </source>
</evidence>
<dbReference type="InterPro" id="IPR052374">
    <property type="entry name" value="SERAC1"/>
</dbReference>
<protein>
    <recommendedName>
        <fullName evidence="9">DUF676 domain-containing protein</fullName>
    </recommendedName>
</protein>
<accession>A0A9P8VLA9</accession>
<dbReference type="Gene3D" id="3.40.50.1820">
    <property type="entry name" value="alpha/beta hydrolase"/>
    <property type="match status" value="1"/>
</dbReference>